<dbReference type="Proteomes" id="UP000694567">
    <property type="component" value="Unplaced"/>
</dbReference>
<accession>A0A8C0I7L7</accession>
<keyword evidence="2" id="KW-1185">Reference proteome</keyword>
<protein>
    <submittedName>
        <fullName evidence="1">Uncharacterized protein</fullName>
    </submittedName>
</protein>
<proteinExistence type="predicted"/>
<dbReference type="AlphaFoldDB" id="A0A8C0I7L7"/>
<name>A0A8C0I7L7_BUBBB</name>
<evidence type="ECO:0000313" key="1">
    <source>
        <dbReference type="Ensembl" id="ENSBOBP00000001098.1"/>
    </source>
</evidence>
<reference evidence="1" key="2">
    <citation type="submission" date="2025-09" db="UniProtKB">
        <authorList>
            <consortium name="Ensembl"/>
        </authorList>
    </citation>
    <scope>IDENTIFICATION</scope>
</reference>
<dbReference type="InterPro" id="IPR032675">
    <property type="entry name" value="LRR_dom_sf"/>
</dbReference>
<evidence type="ECO:0000313" key="2">
    <source>
        <dbReference type="Proteomes" id="UP000694567"/>
    </source>
</evidence>
<sequence>MKRSRRTVSVHLSPERRGVCPPRQWCPGTEHPLFLRQSLLRSTPGGTDALHCHAAADCANGADEDNCGNGWLQILGDTPGVLPHAAGLPWTLSAARPLCLPAGLELVPAQCGCRARAVDCTQQDLASVPWVSSNVSRMDLKKNKIHSLLDNQFARYQSLKKL</sequence>
<dbReference type="Ensembl" id="ENSBOBT00000001122.1">
    <property type="protein sequence ID" value="ENSBOBP00000001098.1"/>
    <property type="gene ID" value="ENSBOBG00000000802.1"/>
</dbReference>
<organism evidence="1 2">
    <name type="scientific">Bubo bubo</name>
    <name type="common">Eurasian eagle-owl</name>
    <name type="synonym">Strix bubo</name>
    <dbReference type="NCBI Taxonomy" id="30461"/>
    <lineage>
        <taxon>Eukaryota</taxon>
        <taxon>Metazoa</taxon>
        <taxon>Chordata</taxon>
        <taxon>Craniata</taxon>
        <taxon>Vertebrata</taxon>
        <taxon>Euteleostomi</taxon>
        <taxon>Archelosauria</taxon>
        <taxon>Archosauria</taxon>
        <taxon>Dinosauria</taxon>
        <taxon>Saurischia</taxon>
        <taxon>Theropoda</taxon>
        <taxon>Coelurosauria</taxon>
        <taxon>Aves</taxon>
        <taxon>Neognathae</taxon>
        <taxon>Neoaves</taxon>
        <taxon>Telluraves</taxon>
        <taxon>Strigiformes</taxon>
        <taxon>Strigidae</taxon>
        <taxon>Bubo</taxon>
    </lineage>
</organism>
<dbReference type="Gene3D" id="3.80.10.10">
    <property type="entry name" value="Ribonuclease Inhibitor"/>
    <property type="match status" value="1"/>
</dbReference>
<reference evidence="1" key="1">
    <citation type="submission" date="2025-08" db="UniProtKB">
        <authorList>
            <consortium name="Ensembl"/>
        </authorList>
    </citation>
    <scope>IDENTIFICATION</scope>
</reference>